<sequence>MIERYIEILEQLRQNKIALKEFLYTEAIDEKDLSYDLNATKRYQLLKAMQYNRLETDEPILVELLKAEIERHQKEPFQGLEPALSLNAFLLSLYRKPAYTELFVAAKNANFDTYCGFDYQFLISAGIQETYAYIDEVKAPYAEDFYHYFGSMPEACSISEEELQDWRKTVQAFYPDTLELKNLPDEIELAIELDEKLILKEKINQWSDSMSSWSETDLKRLSYYKRLIADTKGELWSKEQLLPFKTTDWDKASALIDLSELYLKLNDYENTWSKLTQIQQHLKTIPDWISYGLGRSIIERYFELILAINNPHDDIVKESYKWVSKQMASMKNLYINLLEKAAKAADLMQDLKLSKKYYKMLESERKKLSSFK</sequence>
<proteinExistence type="predicted"/>
<organism evidence="1 2">
    <name type="scientific">Chitinophaga filiformis</name>
    <name type="common">Myxococcus filiformis</name>
    <name type="synonym">Flexibacter filiformis</name>
    <dbReference type="NCBI Taxonomy" id="104663"/>
    <lineage>
        <taxon>Bacteria</taxon>
        <taxon>Pseudomonadati</taxon>
        <taxon>Bacteroidota</taxon>
        <taxon>Chitinophagia</taxon>
        <taxon>Chitinophagales</taxon>
        <taxon>Chitinophagaceae</taxon>
        <taxon>Chitinophaga</taxon>
    </lineage>
</organism>
<dbReference type="OrthoDB" id="305750at2"/>
<dbReference type="AlphaFoldDB" id="A0A1G8BNB0"/>
<dbReference type="Proteomes" id="UP000199045">
    <property type="component" value="Unassembled WGS sequence"/>
</dbReference>
<reference evidence="1 2" key="1">
    <citation type="submission" date="2016-10" db="EMBL/GenBank/DDBJ databases">
        <authorList>
            <person name="de Groot N.N."/>
        </authorList>
    </citation>
    <scope>NUCLEOTIDE SEQUENCE [LARGE SCALE GENOMIC DNA]</scope>
    <source>
        <strain evidence="1 2">DSM 527</strain>
    </source>
</reference>
<dbReference type="RefSeq" id="WP_089837793.1">
    <property type="nucleotide sequence ID" value="NZ_FNBN01000011.1"/>
</dbReference>
<evidence type="ECO:0000313" key="1">
    <source>
        <dbReference type="EMBL" id="SDH34594.1"/>
    </source>
</evidence>
<name>A0A1G8BNB0_CHIFI</name>
<accession>A0A1G8BNB0</accession>
<dbReference type="EMBL" id="FNBN01000011">
    <property type="protein sequence ID" value="SDH34594.1"/>
    <property type="molecule type" value="Genomic_DNA"/>
</dbReference>
<protein>
    <submittedName>
        <fullName evidence="1">Uncharacterized protein</fullName>
    </submittedName>
</protein>
<evidence type="ECO:0000313" key="2">
    <source>
        <dbReference type="Proteomes" id="UP000199045"/>
    </source>
</evidence>
<gene>
    <name evidence="1" type="ORF">SAMN04488121_111100</name>
</gene>